<keyword evidence="2" id="KW-1185">Reference proteome</keyword>
<reference evidence="1 2" key="1">
    <citation type="submission" date="2019-05" db="EMBL/GenBank/DDBJ databases">
        <title>Another draft genome of Portunus trituberculatus and its Hox gene families provides insights of decapod evolution.</title>
        <authorList>
            <person name="Jeong J.-H."/>
            <person name="Song I."/>
            <person name="Kim S."/>
            <person name="Choi T."/>
            <person name="Kim D."/>
            <person name="Ryu S."/>
            <person name="Kim W."/>
        </authorList>
    </citation>
    <scope>NUCLEOTIDE SEQUENCE [LARGE SCALE GENOMIC DNA]</scope>
    <source>
        <tissue evidence="1">Muscle</tissue>
    </source>
</reference>
<gene>
    <name evidence="1" type="ORF">E2C01_086680</name>
</gene>
<comment type="caution">
    <text evidence="1">The sequence shown here is derived from an EMBL/GenBank/DDBJ whole genome shotgun (WGS) entry which is preliminary data.</text>
</comment>
<accession>A0A5B7J1H6</accession>
<organism evidence="1 2">
    <name type="scientific">Portunus trituberculatus</name>
    <name type="common">Swimming crab</name>
    <name type="synonym">Neptunus trituberculatus</name>
    <dbReference type="NCBI Taxonomy" id="210409"/>
    <lineage>
        <taxon>Eukaryota</taxon>
        <taxon>Metazoa</taxon>
        <taxon>Ecdysozoa</taxon>
        <taxon>Arthropoda</taxon>
        <taxon>Crustacea</taxon>
        <taxon>Multicrustacea</taxon>
        <taxon>Malacostraca</taxon>
        <taxon>Eumalacostraca</taxon>
        <taxon>Eucarida</taxon>
        <taxon>Decapoda</taxon>
        <taxon>Pleocyemata</taxon>
        <taxon>Brachyura</taxon>
        <taxon>Eubrachyura</taxon>
        <taxon>Portunoidea</taxon>
        <taxon>Portunidae</taxon>
        <taxon>Portuninae</taxon>
        <taxon>Portunus</taxon>
    </lineage>
</organism>
<name>A0A5B7J1H6_PORTR</name>
<sequence length="70" mass="7559">MASVYPSFPHHPALVPTHACLTPAAWWARRGLRGQTSAYNQMPLSIYNDGLRGQAAPRGMLGLCGAIKQP</sequence>
<proteinExistence type="predicted"/>
<evidence type="ECO:0000313" key="2">
    <source>
        <dbReference type="Proteomes" id="UP000324222"/>
    </source>
</evidence>
<protein>
    <submittedName>
        <fullName evidence="1">Uncharacterized protein</fullName>
    </submittedName>
</protein>
<evidence type="ECO:0000313" key="1">
    <source>
        <dbReference type="EMBL" id="MPC91631.1"/>
    </source>
</evidence>
<dbReference type="AlphaFoldDB" id="A0A5B7J1H6"/>
<dbReference type="Proteomes" id="UP000324222">
    <property type="component" value="Unassembled WGS sequence"/>
</dbReference>
<dbReference type="EMBL" id="VSRR010088451">
    <property type="protein sequence ID" value="MPC91631.1"/>
    <property type="molecule type" value="Genomic_DNA"/>
</dbReference>